<dbReference type="InterPro" id="IPR011006">
    <property type="entry name" value="CheY-like_superfamily"/>
</dbReference>
<evidence type="ECO:0000256" key="8">
    <source>
        <dbReference type="ARBA" id="ARBA00023012"/>
    </source>
</evidence>
<dbReference type="Gene3D" id="3.40.50.2300">
    <property type="match status" value="1"/>
</dbReference>
<evidence type="ECO:0000256" key="4">
    <source>
        <dbReference type="ARBA" id="ARBA00022692"/>
    </source>
</evidence>
<accession>A0A1W1CS35</accession>
<gene>
    <name evidence="13" type="ORF">MNB_SM-5-338</name>
</gene>
<feature type="domain" description="Response regulatory" evidence="12">
    <location>
        <begin position="125"/>
        <end position="242"/>
    </location>
</feature>
<evidence type="ECO:0000256" key="5">
    <source>
        <dbReference type="ARBA" id="ARBA00022741"/>
    </source>
</evidence>
<keyword evidence="3" id="KW-0597">Phosphoprotein</keyword>
<evidence type="ECO:0000256" key="2">
    <source>
        <dbReference type="ARBA" id="ARBA00022475"/>
    </source>
</evidence>
<dbReference type="GO" id="GO:0005524">
    <property type="term" value="F:ATP binding"/>
    <property type="evidence" value="ECO:0007669"/>
    <property type="project" value="UniProtKB-KW"/>
</dbReference>
<dbReference type="InterPro" id="IPR001789">
    <property type="entry name" value="Sig_transdc_resp-reg_receiver"/>
</dbReference>
<dbReference type="SUPFAM" id="SSF52172">
    <property type="entry name" value="CheY-like"/>
    <property type="match status" value="1"/>
</dbReference>
<keyword evidence="6" id="KW-0067">ATP-binding</keyword>
<evidence type="ECO:0000259" key="12">
    <source>
        <dbReference type="PROSITE" id="PS50110"/>
    </source>
</evidence>
<dbReference type="GO" id="GO:0005886">
    <property type="term" value="C:plasma membrane"/>
    <property type="evidence" value="ECO:0007669"/>
    <property type="project" value="UniProtKB-SubCell"/>
</dbReference>
<keyword evidence="9 11" id="KW-0472">Membrane</keyword>
<dbReference type="CDD" id="cd17546">
    <property type="entry name" value="REC_hyHK_CKI1_RcsC-like"/>
    <property type="match status" value="1"/>
</dbReference>
<organism evidence="13">
    <name type="scientific">hydrothermal vent metagenome</name>
    <dbReference type="NCBI Taxonomy" id="652676"/>
    <lineage>
        <taxon>unclassified sequences</taxon>
        <taxon>metagenomes</taxon>
        <taxon>ecological metagenomes</taxon>
    </lineage>
</organism>
<comment type="subcellular location">
    <subcellularLocation>
        <location evidence="1">Cell membrane</location>
        <topology evidence="1">Multi-pass membrane protein</topology>
    </subcellularLocation>
</comment>
<evidence type="ECO:0000256" key="6">
    <source>
        <dbReference type="ARBA" id="ARBA00022840"/>
    </source>
</evidence>
<evidence type="ECO:0000256" key="10">
    <source>
        <dbReference type="SAM" id="MobiDB-lite"/>
    </source>
</evidence>
<evidence type="ECO:0000256" key="3">
    <source>
        <dbReference type="ARBA" id="ARBA00022553"/>
    </source>
</evidence>
<feature type="region of interest" description="Disordered" evidence="10">
    <location>
        <begin position="32"/>
        <end position="110"/>
    </location>
</feature>
<evidence type="ECO:0000256" key="9">
    <source>
        <dbReference type="ARBA" id="ARBA00023136"/>
    </source>
</evidence>
<evidence type="ECO:0000256" key="7">
    <source>
        <dbReference type="ARBA" id="ARBA00022989"/>
    </source>
</evidence>
<keyword evidence="2" id="KW-1003">Cell membrane</keyword>
<proteinExistence type="predicted"/>
<keyword evidence="4 11" id="KW-0812">Transmembrane</keyword>
<dbReference type="PANTHER" id="PTHR45339">
    <property type="entry name" value="HYBRID SIGNAL TRANSDUCTION HISTIDINE KINASE J"/>
    <property type="match status" value="1"/>
</dbReference>
<dbReference type="PROSITE" id="PS50110">
    <property type="entry name" value="RESPONSE_REGULATORY"/>
    <property type="match status" value="1"/>
</dbReference>
<protein>
    <submittedName>
        <fullName evidence="13">FOG: CheY-like receiver</fullName>
    </submittedName>
</protein>
<keyword evidence="7 11" id="KW-1133">Transmembrane helix</keyword>
<evidence type="ECO:0000313" key="13">
    <source>
        <dbReference type="EMBL" id="SFV68688.1"/>
    </source>
</evidence>
<evidence type="ECO:0000256" key="11">
    <source>
        <dbReference type="SAM" id="Phobius"/>
    </source>
</evidence>
<dbReference type="PANTHER" id="PTHR45339:SF1">
    <property type="entry name" value="HYBRID SIGNAL TRANSDUCTION HISTIDINE KINASE J"/>
    <property type="match status" value="1"/>
</dbReference>
<dbReference type="Pfam" id="PF00072">
    <property type="entry name" value="Response_reg"/>
    <property type="match status" value="1"/>
</dbReference>
<dbReference type="Gene3D" id="1.20.120.160">
    <property type="entry name" value="HPT domain"/>
    <property type="match status" value="1"/>
</dbReference>
<dbReference type="AlphaFoldDB" id="A0A1W1CS35"/>
<dbReference type="SMART" id="SM00448">
    <property type="entry name" value="REC"/>
    <property type="match status" value="1"/>
</dbReference>
<dbReference type="GO" id="GO:0000160">
    <property type="term" value="P:phosphorelay signal transduction system"/>
    <property type="evidence" value="ECO:0007669"/>
    <property type="project" value="UniProtKB-KW"/>
</dbReference>
<sequence length="369" mass="41234">MHLESYQIAVVGGVAVVFVVILYLLLKKRPKKESASLEVEEPKVEEEKQKNQPEEINKNSVNRTEKTQKDIEPEQKKVQEVTTEEKVEEKIEEPLQNGTPNFKTRPVPPHGKIKKEDFAQFAGMRVLLAEDNLINQKVMLGLLKDSGMDIVVANDGQEALDILAKDSDFALVLMDAHMPNIDGFEATRIIRKNPQYNHIAVIALSGDTASDDIKKMKDAGMSDTLEKPLKMDDFYDVLYAYNVEKPKTETQSPKKSETVFLDTNAGLAICGGDSDLYKELLKEFLEDYGNSGALFEQLINENKLEEADKLLLDIVGVSANLGAQELHDVASKSKTLLKTAETNLSALAETYKNSLQETVALINKYMQEN</sequence>
<dbReference type="SUPFAM" id="SSF47226">
    <property type="entry name" value="Histidine-containing phosphotransfer domain, HPT domain"/>
    <property type="match status" value="1"/>
</dbReference>
<reference evidence="13" key="1">
    <citation type="submission" date="2016-10" db="EMBL/GenBank/DDBJ databases">
        <authorList>
            <person name="de Groot N.N."/>
        </authorList>
    </citation>
    <scope>NUCLEOTIDE SEQUENCE</scope>
</reference>
<keyword evidence="5" id="KW-0547">Nucleotide-binding</keyword>
<dbReference type="InterPro" id="IPR036641">
    <property type="entry name" value="HPT_dom_sf"/>
</dbReference>
<feature type="compositionally biased region" description="Basic and acidic residues" evidence="10">
    <location>
        <begin position="32"/>
        <end position="93"/>
    </location>
</feature>
<evidence type="ECO:0000256" key="1">
    <source>
        <dbReference type="ARBA" id="ARBA00004651"/>
    </source>
</evidence>
<name>A0A1W1CS35_9ZZZZ</name>
<dbReference type="EMBL" id="FPHH01000114">
    <property type="protein sequence ID" value="SFV68688.1"/>
    <property type="molecule type" value="Genomic_DNA"/>
</dbReference>
<feature type="transmembrane region" description="Helical" evidence="11">
    <location>
        <begin position="6"/>
        <end position="26"/>
    </location>
</feature>
<keyword evidence="8" id="KW-0902">Two-component regulatory system</keyword>